<keyword evidence="2" id="KW-0472">Membrane</keyword>
<evidence type="ECO:0000313" key="3">
    <source>
        <dbReference type="EMBL" id="KZW01319.1"/>
    </source>
</evidence>
<evidence type="ECO:0000256" key="2">
    <source>
        <dbReference type="SAM" id="Phobius"/>
    </source>
</evidence>
<accession>A0A165NWJ1</accession>
<feature type="compositionally biased region" description="Basic and acidic residues" evidence="1">
    <location>
        <begin position="147"/>
        <end position="157"/>
    </location>
</feature>
<feature type="region of interest" description="Disordered" evidence="1">
    <location>
        <begin position="144"/>
        <end position="168"/>
    </location>
</feature>
<dbReference type="Proteomes" id="UP000077266">
    <property type="component" value="Unassembled WGS sequence"/>
</dbReference>
<name>A0A165NWJ1_EXIGL</name>
<keyword evidence="2" id="KW-1133">Transmembrane helix</keyword>
<protein>
    <submittedName>
        <fullName evidence="3">Uncharacterized protein</fullName>
    </submittedName>
</protein>
<gene>
    <name evidence="3" type="ORF">EXIGLDRAFT_76923</name>
</gene>
<reference evidence="3 4" key="1">
    <citation type="journal article" date="2016" name="Mol. Biol. Evol.">
        <title>Comparative Genomics of Early-Diverging Mushroom-Forming Fungi Provides Insights into the Origins of Lignocellulose Decay Capabilities.</title>
        <authorList>
            <person name="Nagy L.G."/>
            <person name="Riley R."/>
            <person name="Tritt A."/>
            <person name="Adam C."/>
            <person name="Daum C."/>
            <person name="Floudas D."/>
            <person name="Sun H."/>
            <person name="Yadav J.S."/>
            <person name="Pangilinan J."/>
            <person name="Larsson K.H."/>
            <person name="Matsuura K."/>
            <person name="Barry K."/>
            <person name="Labutti K."/>
            <person name="Kuo R."/>
            <person name="Ohm R.A."/>
            <person name="Bhattacharya S.S."/>
            <person name="Shirouzu T."/>
            <person name="Yoshinaga Y."/>
            <person name="Martin F.M."/>
            <person name="Grigoriev I.V."/>
            <person name="Hibbett D.S."/>
        </authorList>
    </citation>
    <scope>NUCLEOTIDE SEQUENCE [LARGE SCALE GENOMIC DNA]</scope>
    <source>
        <strain evidence="3 4">HHB12029</strain>
    </source>
</reference>
<sequence length="232" mass="25301">MWPTLLRATMPSALLLTPGNCCVVAFFVVALVGTIRNQLACQIVGLIGGTFIGILDRNRTPEPRDRTWVARMEQCQRLVIMMRGARAATTSVLPLTVVPGPYSDLMRPIASLYRDDPGPIYGSQATSAANVIDAELSETALPTTAPYKDEPSEKPQLDDLPSIPAAGPRPGLTIQLPSRGSAFDDENYVIWNPGSAYSQSLHQRKLQEYWRGRLRATSEDSEGTSGKPLLSF</sequence>
<evidence type="ECO:0000256" key="1">
    <source>
        <dbReference type="SAM" id="MobiDB-lite"/>
    </source>
</evidence>
<organism evidence="3 4">
    <name type="scientific">Exidia glandulosa HHB12029</name>
    <dbReference type="NCBI Taxonomy" id="1314781"/>
    <lineage>
        <taxon>Eukaryota</taxon>
        <taxon>Fungi</taxon>
        <taxon>Dikarya</taxon>
        <taxon>Basidiomycota</taxon>
        <taxon>Agaricomycotina</taxon>
        <taxon>Agaricomycetes</taxon>
        <taxon>Auriculariales</taxon>
        <taxon>Exidiaceae</taxon>
        <taxon>Exidia</taxon>
    </lineage>
</organism>
<feature type="transmembrane region" description="Helical" evidence="2">
    <location>
        <begin position="12"/>
        <end position="32"/>
    </location>
</feature>
<dbReference type="AlphaFoldDB" id="A0A165NWJ1"/>
<dbReference type="EMBL" id="KV425894">
    <property type="protein sequence ID" value="KZW01319.1"/>
    <property type="molecule type" value="Genomic_DNA"/>
</dbReference>
<keyword evidence="4" id="KW-1185">Reference proteome</keyword>
<keyword evidence="2" id="KW-0812">Transmembrane</keyword>
<evidence type="ECO:0000313" key="4">
    <source>
        <dbReference type="Proteomes" id="UP000077266"/>
    </source>
</evidence>
<dbReference type="InParanoid" id="A0A165NWJ1"/>
<proteinExistence type="predicted"/>